<name>A0A0V0GV10_SOLCH</name>
<reference evidence="1" key="1">
    <citation type="submission" date="2015-12" db="EMBL/GenBank/DDBJ databases">
        <title>Gene expression during late stages of embryo sac development: a critical building block for successful pollen-pistil interactions.</title>
        <authorList>
            <person name="Liu Y."/>
            <person name="Joly V."/>
            <person name="Sabar M."/>
            <person name="Matton D.P."/>
        </authorList>
    </citation>
    <scope>NUCLEOTIDE SEQUENCE</scope>
</reference>
<dbReference type="EMBL" id="GEDG01030770">
    <property type="protein sequence ID" value="JAP11747.1"/>
    <property type="molecule type" value="Transcribed_RNA"/>
</dbReference>
<proteinExistence type="predicted"/>
<evidence type="ECO:0000313" key="1">
    <source>
        <dbReference type="EMBL" id="JAP11747.1"/>
    </source>
</evidence>
<organism evidence="1">
    <name type="scientific">Solanum chacoense</name>
    <name type="common">Chaco potato</name>
    <dbReference type="NCBI Taxonomy" id="4108"/>
    <lineage>
        <taxon>Eukaryota</taxon>
        <taxon>Viridiplantae</taxon>
        <taxon>Streptophyta</taxon>
        <taxon>Embryophyta</taxon>
        <taxon>Tracheophyta</taxon>
        <taxon>Spermatophyta</taxon>
        <taxon>Magnoliopsida</taxon>
        <taxon>eudicotyledons</taxon>
        <taxon>Gunneridae</taxon>
        <taxon>Pentapetalae</taxon>
        <taxon>asterids</taxon>
        <taxon>lamiids</taxon>
        <taxon>Solanales</taxon>
        <taxon>Solanaceae</taxon>
        <taxon>Solanoideae</taxon>
        <taxon>Solaneae</taxon>
        <taxon>Solanum</taxon>
    </lineage>
</organism>
<sequence length="78" mass="9707">MKNNPSFKSPRNCWKLVFYVREKKVQNLLVLLLWNEEMLRDHLYLLYTCTKRNRVNPTAKDFHATKNWHQNIYWILHF</sequence>
<protein>
    <submittedName>
        <fullName evidence="1">Putative ovule protein</fullName>
    </submittedName>
</protein>
<accession>A0A0V0GV10</accession>
<dbReference type="AlphaFoldDB" id="A0A0V0GV10"/>